<feature type="domain" description="Ig-like" evidence="11">
    <location>
        <begin position="542"/>
        <end position="622"/>
    </location>
</feature>
<dbReference type="PROSITE" id="PS50853">
    <property type="entry name" value="FN3"/>
    <property type="match status" value="4"/>
</dbReference>
<feature type="domain" description="Fibronectin type-III" evidence="12">
    <location>
        <begin position="629"/>
        <end position="726"/>
    </location>
</feature>
<evidence type="ECO:0000313" key="14">
    <source>
        <dbReference type="RefSeq" id="XP_012939694.1"/>
    </source>
</evidence>
<comment type="subcellular location">
    <subcellularLocation>
        <location evidence="1">Membrane</location>
        <topology evidence="1">Single-pass type I membrane protein</topology>
    </subcellularLocation>
</comment>
<dbReference type="SMART" id="SM00060">
    <property type="entry name" value="FN3"/>
    <property type="match status" value="5"/>
</dbReference>
<feature type="domain" description="Fibronectin type-III" evidence="12">
    <location>
        <begin position="1052"/>
        <end position="1150"/>
    </location>
</feature>
<keyword evidence="2 9" id="KW-0812">Transmembrane</keyword>
<evidence type="ECO:0000256" key="5">
    <source>
        <dbReference type="ARBA" id="ARBA00022989"/>
    </source>
</evidence>
<dbReference type="InterPro" id="IPR013098">
    <property type="entry name" value="Ig_I-set"/>
</dbReference>
<dbReference type="Gene3D" id="2.60.40.10">
    <property type="entry name" value="Immunoglobulins"/>
    <property type="match status" value="11"/>
</dbReference>
<evidence type="ECO:0000256" key="4">
    <source>
        <dbReference type="ARBA" id="ARBA00022889"/>
    </source>
</evidence>
<feature type="transmembrane region" description="Helical" evidence="9">
    <location>
        <begin position="1160"/>
        <end position="1183"/>
    </location>
</feature>
<dbReference type="InterPro" id="IPR003598">
    <property type="entry name" value="Ig_sub2"/>
</dbReference>
<evidence type="ECO:0000256" key="6">
    <source>
        <dbReference type="ARBA" id="ARBA00023136"/>
    </source>
</evidence>
<protein>
    <submittedName>
        <fullName evidence="14">Neuroglian isoform X1</fullName>
    </submittedName>
</protein>
<evidence type="ECO:0000256" key="2">
    <source>
        <dbReference type="ARBA" id="ARBA00022692"/>
    </source>
</evidence>
<evidence type="ECO:0000256" key="7">
    <source>
        <dbReference type="ARBA" id="ARBA00023319"/>
    </source>
</evidence>
<dbReference type="PANTHER" id="PTHR10075:SF100">
    <property type="entry name" value="FASCICLIN-2"/>
    <property type="match status" value="1"/>
</dbReference>
<keyword evidence="3" id="KW-0677">Repeat</keyword>
<feature type="domain" description="Fibronectin type-III" evidence="12">
    <location>
        <begin position="728"/>
        <end position="830"/>
    </location>
</feature>
<dbReference type="SMART" id="SM00409">
    <property type="entry name" value="IG"/>
    <property type="match status" value="6"/>
</dbReference>
<dbReference type="InterPro" id="IPR003961">
    <property type="entry name" value="FN3_dom"/>
</dbReference>
<feature type="region of interest" description="Disordered" evidence="8">
    <location>
        <begin position="1199"/>
        <end position="1280"/>
    </location>
</feature>
<reference evidence="14" key="1">
    <citation type="submission" date="2025-08" db="UniProtKB">
        <authorList>
            <consortium name="RefSeq"/>
        </authorList>
    </citation>
    <scope>IDENTIFICATION</scope>
</reference>
<dbReference type="SUPFAM" id="SSF48726">
    <property type="entry name" value="Immunoglobulin"/>
    <property type="match status" value="6"/>
</dbReference>
<feature type="signal peptide" evidence="10">
    <location>
        <begin position="1"/>
        <end position="24"/>
    </location>
</feature>
<feature type="compositionally biased region" description="Basic and acidic residues" evidence="8">
    <location>
        <begin position="1228"/>
        <end position="1237"/>
    </location>
</feature>
<accession>A0ABM1A2T8</accession>
<evidence type="ECO:0000259" key="11">
    <source>
        <dbReference type="PROSITE" id="PS50835"/>
    </source>
</evidence>
<feature type="domain" description="Ig-like" evidence="11">
    <location>
        <begin position="443"/>
        <end position="529"/>
    </location>
</feature>
<keyword evidence="5 9" id="KW-1133">Transmembrane helix</keyword>
<gene>
    <name evidence="14" type="primary">LOC101846660</name>
</gene>
<sequence>MELRILCSGLLLAIFACVIVDVSAQSGGEQDLKNCLPPSVRKRSPRRMYFIVNEQIRIACIATGNKTLVYTWLKDGEVLDFNSKLNKGRVHFEPGVGSLILTKAQDQDSGVYQCRVTNNCGTALTPTTRLLHAKIDPFTPQDKPELIKVMMGSSTVLECNPPTSVPKAVIAWILMDSTESMSDVDELDYDDVGFITVEQNRRVTMDYNGNLYITSARKEDEQGGKSYVCAAQNMRTRSSNKGEDKLIKVQGVTPTSFGVDLMWHSNTTTMVLEGKRARFKCIFSGNPEPEVSWVRVNGNLRQERMQANHHEFIIEDVLYEDAGEYKCMGRNSLQRQPIEHTFTLNVEAAPAWRSHPRDVTVGVEESASFECEAVGNPKPTVEFYVNGKAIDEAPSNPRRTLKGNTLFFSNLEKSDSQVIQCNASNSHGSIWADVYLYVQALPPTIEKPPQDRVVTAEGKDLTLSCQVTGKPKPKVVWYKGVQPLVHKRFQITEKGDLIIKKTNKKKDPGTYRCIAENKFGKAEAEGQVVVRMKTSIATKPIGEQVDYTNPVTFTCGAVTDKDEVANLKYRWLKDGAELEPSDRVSIKAGVLTIMETSSKDTGSYTCVAENGLDNDTATATLQVKAVPDPPYNVSVSDCLAKKAIIKWKFEEKMRNFDTMTKFIVESTTAYKNDVWEKEVTLPYPAYEASINLSPYAKYKFRVKAVNMMGISDPSHTTYSWCETPMSLPDKNPDGVETDEQFTNFLVVKWEPMEEIDLNGPQFRYLVEVQEIGTDDVQTFEVDDFRENEKHIPVNNTYKPYLVKVRAVNQVGKAMANPLAITGYSGEAPPLVVPDNFELDPDVNVTATSAGFRWDPVDTSPEMIRGEFSGYKIRFWKKGQQDITFHEHIVQEEADSFRRRRQAGDRKVRGLVANLPSYAEVEADVVVINKNFESNGSNVVNFSTPEGVPGRVEYLEALYRGSHHFLLQWAPPKEQNGVVTGYKVSYQRITEVKRLDFGAKQLAYDNLAPDQNRVTLRGLIPDSQYRVFIQASTKEGLGKEYFIDIRTNSGVLSMALPVVQDVESSEDEANITWGVLSADKGSRHGQFYYIEYRKLNTEKWMRDKDVVEGQFWGELKHLEPGTRYEVRVLAMAHEKGESRPSKPFPFATSGVGASRASFLSAAWFIGMMVAIIILILILIIVCIIKRNRGDNYPVQEKERLRGNYNDDNPDHFNGFGKGDENGLGGSSSFDRDAEKVPLDEDTDSLDYGDDDASKFNEDGSFIGQYGRGEKGNEGTNASSIV</sequence>
<keyword evidence="6 9" id="KW-0472">Membrane</keyword>
<evidence type="ECO:0000256" key="8">
    <source>
        <dbReference type="SAM" id="MobiDB-lite"/>
    </source>
</evidence>
<dbReference type="CDD" id="cd00096">
    <property type="entry name" value="Ig"/>
    <property type="match status" value="1"/>
</dbReference>
<dbReference type="InterPro" id="IPR036116">
    <property type="entry name" value="FN3_sf"/>
</dbReference>
<evidence type="ECO:0000256" key="9">
    <source>
        <dbReference type="SAM" id="Phobius"/>
    </source>
</evidence>
<dbReference type="InterPro" id="IPR036179">
    <property type="entry name" value="Ig-like_dom_sf"/>
</dbReference>
<dbReference type="Pfam" id="PF00041">
    <property type="entry name" value="fn3"/>
    <property type="match status" value="1"/>
</dbReference>
<dbReference type="InterPro" id="IPR007110">
    <property type="entry name" value="Ig-like_dom"/>
</dbReference>
<dbReference type="SUPFAM" id="SSF49265">
    <property type="entry name" value="Fibronectin type III"/>
    <property type="match status" value="3"/>
</dbReference>
<dbReference type="InterPro" id="IPR026966">
    <property type="entry name" value="Neurofascin/L1/NrCAM_C"/>
</dbReference>
<evidence type="ECO:0000313" key="13">
    <source>
        <dbReference type="Proteomes" id="UP000694888"/>
    </source>
</evidence>
<dbReference type="Proteomes" id="UP000694888">
    <property type="component" value="Unplaced"/>
</dbReference>
<dbReference type="Pfam" id="PF13927">
    <property type="entry name" value="Ig_3"/>
    <property type="match status" value="1"/>
</dbReference>
<dbReference type="PROSITE" id="PS51257">
    <property type="entry name" value="PROKAR_LIPOPROTEIN"/>
    <property type="match status" value="1"/>
</dbReference>
<proteinExistence type="predicted"/>
<keyword evidence="13" id="KW-1185">Reference proteome</keyword>
<feature type="domain" description="Ig-like" evidence="11">
    <location>
        <begin position="350"/>
        <end position="426"/>
    </location>
</feature>
<keyword evidence="4" id="KW-0130">Cell adhesion</keyword>
<organism evidence="13 14">
    <name type="scientific">Aplysia californica</name>
    <name type="common">California sea hare</name>
    <dbReference type="NCBI Taxonomy" id="6500"/>
    <lineage>
        <taxon>Eukaryota</taxon>
        <taxon>Metazoa</taxon>
        <taxon>Spiralia</taxon>
        <taxon>Lophotrochozoa</taxon>
        <taxon>Mollusca</taxon>
        <taxon>Gastropoda</taxon>
        <taxon>Heterobranchia</taxon>
        <taxon>Euthyneura</taxon>
        <taxon>Tectipleura</taxon>
        <taxon>Aplysiida</taxon>
        <taxon>Aplysioidea</taxon>
        <taxon>Aplysiidae</taxon>
        <taxon>Aplysia</taxon>
    </lineage>
</organism>
<dbReference type="PANTHER" id="PTHR10075">
    <property type="entry name" value="BASIGIN RELATED"/>
    <property type="match status" value="1"/>
</dbReference>
<evidence type="ECO:0000256" key="1">
    <source>
        <dbReference type="ARBA" id="ARBA00004479"/>
    </source>
</evidence>
<keyword evidence="7" id="KW-0393">Immunoglobulin domain</keyword>
<feature type="domain" description="Fibronectin type-III" evidence="12">
    <location>
        <begin position="947"/>
        <end position="1051"/>
    </location>
</feature>
<feature type="domain" description="Ig-like" evidence="11">
    <location>
        <begin position="254"/>
        <end position="343"/>
    </location>
</feature>
<dbReference type="InterPro" id="IPR003599">
    <property type="entry name" value="Ig_sub"/>
</dbReference>
<dbReference type="Pfam" id="PF13882">
    <property type="entry name" value="Bravo_FIGEY"/>
    <property type="match status" value="1"/>
</dbReference>
<feature type="compositionally biased region" description="Acidic residues" evidence="8">
    <location>
        <begin position="1238"/>
        <end position="1249"/>
    </location>
</feature>
<evidence type="ECO:0000256" key="10">
    <source>
        <dbReference type="SAM" id="SignalP"/>
    </source>
</evidence>
<dbReference type="RefSeq" id="XP_012939694.1">
    <property type="nucleotide sequence ID" value="XM_013084240.2"/>
</dbReference>
<dbReference type="GeneID" id="101846660"/>
<feature type="chain" id="PRO_5046296585" evidence="10">
    <location>
        <begin position="25"/>
        <end position="1280"/>
    </location>
</feature>
<dbReference type="Pfam" id="PF07679">
    <property type="entry name" value="I-set"/>
    <property type="match status" value="4"/>
</dbReference>
<dbReference type="CDD" id="cd00063">
    <property type="entry name" value="FN3"/>
    <property type="match status" value="4"/>
</dbReference>
<feature type="domain" description="Ig-like" evidence="11">
    <location>
        <begin position="137"/>
        <end position="248"/>
    </location>
</feature>
<dbReference type="PROSITE" id="PS50835">
    <property type="entry name" value="IG_LIKE"/>
    <property type="match status" value="6"/>
</dbReference>
<dbReference type="SMART" id="SM00408">
    <property type="entry name" value="IGc2"/>
    <property type="match status" value="5"/>
</dbReference>
<evidence type="ECO:0000259" key="12">
    <source>
        <dbReference type="PROSITE" id="PS50853"/>
    </source>
</evidence>
<keyword evidence="10" id="KW-0732">Signal</keyword>
<evidence type="ECO:0000256" key="3">
    <source>
        <dbReference type="ARBA" id="ARBA00022737"/>
    </source>
</evidence>
<feature type="domain" description="Ig-like" evidence="11">
    <location>
        <begin position="38"/>
        <end position="132"/>
    </location>
</feature>
<name>A0ABM1A2T8_APLCA</name>
<dbReference type="InterPro" id="IPR013783">
    <property type="entry name" value="Ig-like_fold"/>
</dbReference>